<comment type="caution">
    <text evidence="2">The sequence shown here is derived from an EMBL/GenBank/DDBJ whole genome shotgun (WGS) entry which is preliminary data.</text>
</comment>
<accession>A0AAV7X4A3</accession>
<dbReference type="EMBL" id="JAPTSV010000014">
    <property type="protein sequence ID" value="KAJ1520749.1"/>
    <property type="molecule type" value="Genomic_DNA"/>
</dbReference>
<sequence length="523" mass="59248">MNLTRQTLPVFVRGRKRLQLPLSLSSSVSETVRRFFVSRTTECNSYRNNKNVLAAQVSPTVRVPAVPVSVSVLPDSKTGSEYVQLVEEEVRKLATWKSTAFLFSLLQGLRLALVHLGNQRNPDLEIVVTFLDVLGSKSSIYAGYQNQTLSIRQLPQKIVKLPDHYFNNESTKGVQKKKIFPNVPFYVSSELASEMKKKMKSDHWKDFIAYFLNKIYGDDLMYLTAVGKKNTQGIHPFVLEGLVAFASKKDNTISESDVKIAINQITCVKKLSFIRAHQTANEVELDGQQEGNPTPHHEASATAPTETLQGKGSEVSDLSAGAEYVQLVEQEIRQHASRENVDFMNCILKNLRVAIATHWNRDLELLVSFFDTLVSKTNFYNNEKEIFRTCQQPPQKIVELPSHYFVNKEEDKIPKVQIFPGIQFFVSPALAVGMEQRKNNWKDFSAVFLERVYGDDIIYLTARGRGGKQGVHPLILQGLVEHALRVDSSASWNDVMKRISRIIIHKKHFLTKKLRSNVSVLNP</sequence>
<dbReference type="Proteomes" id="UP001075354">
    <property type="component" value="Chromosome 14"/>
</dbReference>
<protein>
    <submittedName>
        <fullName evidence="2">Uncharacterized protein</fullName>
    </submittedName>
</protein>
<organism evidence="2 3">
    <name type="scientific">Megalurothrips usitatus</name>
    <name type="common">bean blossom thrips</name>
    <dbReference type="NCBI Taxonomy" id="439358"/>
    <lineage>
        <taxon>Eukaryota</taxon>
        <taxon>Metazoa</taxon>
        <taxon>Ecdysozoa</taxon>
        <taxon>Arthropoda</taxon>
        <taxon>Hexapoda</taxon>
        <taxon>Insecta</taxon>
        <taxon>Pterygota</taxon>
        <taxon>Neoptera</taxon>
        <taxon>Paraneoptera</taxon>
        <taxon>Thysanoptera</taxon>
        <taxon>Terebrantia</taxon>
        <taxon>Thripoidea</taxon>
        <taxon>Thripidae</taxon>
        <taxon>Megalurothrips</taxon>
    </lineage>
</organism>
<proteinExistence type="predicted"/>
<reference evidence="2" key="1">
    <citation type="submission" date="2022-12" db="EMBL/GenBank/DDBJ databases">
        <title>Chromosome-level genome assembly of the bean flower thrips Megalurothrips usitatus.</title>
        <authorList>
            <person name="Ma L."/>
            <person name="Liu Q."/>
            <person name="Li H."/>
            <person name="Cai W."/>
        </authorList>
    </citation>
    <scope>NUCLEOTIDE SEQUENCE</scope>
    <source>
        <strain evidence="2">Cailab_2022a</strain>
    </source>
</reference>
<dbReference type="AlphaFoldDB" id="A0AAV7X4A3"/>
<gene>
    <name evidence="2" type="ORF">ONE63_003844</name>
</gene>
<name>A0AAV7X4A3_9NEOP</name>
<evidence type="ECO:0000313" key="3">
    <source>
        <dbReference type="Proteomes" id="UP001075354"/>
    </source>
</evidence>
<evidence type="ECO:0000256" key="1">
    <source>
        <dbReference type="SAM" id="MobiDB-lite"/>
    </source>
</evidence>
<keyword evidence="3" id="KW-1185">Reference proteome</keyword>
<feature type="region of interest" description="Disordered" evidence="1">
    <location>
        <begin position="284"/>
        <end position="312"/>
    </location>
</feature>
<evidence type="ECO:0000313" key="2">
    <source>
        <dbReference type="EMBL" id="KAJ1520749.1"/>
    </source>
</evidence>